<organism evidence="1 2">
    <name type="scientific">Brassica cretica</name>
    <name type="common">Mustard</name>
    <dbReference type="NCBI Taxonomy" id="69181"/>
    <lineage>
        <taxon>Eukaryota</taxon>
        <taxon>Viridiplantae</taxon>
        <taxon>Streptophyta</taxon>
        <taxon>Embryophyta</taxon>
        <taxon>Tracheophyta</taxon>
        <taxon>Spermatophyta</taxon>
        <taxon>Magnoliopsida</taxon>
        <taxon>eudicotyledons</taxon>
        <taxon>Gunneridae</taxon>
        <taxon>Pentapetalae</taxon>
        <taxon>rosids</taxon>
        <taxon>malvids</taxon>
        <taxon>Brassicales</taxon>
        <taxon>Brassicaceae</taxon>
        <taxon>Brassiceae</taxon>
        <taxon>Brassica</taxon>
    </lineage>
</organism>
<sequence length="57" mass="6573">MSRSGVINPLQIWSDLVERRHEPARLEDVKMAFRATSRNGVINPLQMWSDVMDPHAI</sequence>
<comment type="caution">
    <text evidence="1">The sequence shown here is derived from an EMBL/GenBank/DDBJ whole genome shotgun (WGS) entry which is preliminary data.</text>
</comment>
<proteinExistence type="predicted"/>
<gene>
    <name evidence="1" type="ORF">F2Q68_00029490</name>
</gene>
<dbReference type="Proteomes" id="UP000712281">
    <property type="component" value="Unassembled WGS sequence"/>
</dbReference>
<evidence type="ECO:0000313" key="2">
    <source>
        <dbReference type="Proteomes" id="UP000712281"/>
    </source>
</evidence>
<evidence type="ECO:0000313" key="1">
    <source>
        <dbReference type="EMBL" id="KAF2542865.1"/>
    </source>
</evidence>
<name>A0A8S9GA02_BRACR</name>
<accession>A0A8S9GA02</accession>
<dbReference type="AlphaFoldDB" id="A0A8S9GA02"/>
<protein>
    <submittedName>
        <fullName evidence="1">Uncharacterized protein</fullName>
    </submittedName>
</protein>
<reference evidence="1" key="1">
    <citation type="submission" date="2019-12" db="EMBL/GenBank/DDBJ databases">
        <title>Genome sequencing and annotation of Brassica cretica.</title>
        <authorList>
            <person name="Studholme D.J."/>
            <person name="Sarris P.F."/>
        </authorList>
    </citation>
    <scope>NUCLEOTIDE SEQUENCE</scope>
    <source>
        <strain evidence="1">PFS-001/15</strain>
        <tissue evidence="1">Leaf</tissue>
    </source>
</reference>
<dbReference type="EMBL" id="QGKW02002005">
    <property type="protein sequence ID" value="KAF2542865.1"/>
    <property type="molecule type" value="Genomic_DNA"/>
</dbReference>